<sequence length="384" mass="42901">MILPNFACIFDIDGVITKGPNFIATAKPAIHTLIQMKVPVVFLSNTCVLESDKAKQLSSMLGITINPEQVVLAQTPMRTLTEYHNKHVLISGQGPIEEIGRMLGFKSITTIKEVCDAFPELDMVNHKNRAKLVCRKRQCLNTYTLFLSKNEVMQSKGLVRDENFRPIDAIVLLGEPINWESSLQVITDLLLTDGNPASVPDNAGHDRDHIPVIACNRDLIFKAAADLPRFGHGAFLTCLEALYKNLSGKELKYASFVGKPFEISFQYAEMIANKLALANEQSIIDHIYFFGDNPDVDIVGANMYHCLLQQDSNNRKSISGYDLMRDTNYFSAKACESILVCTGVYDPSKQPQPETEPWKIPTTIQTDVLEGVKYVLAKEQRLSE</sequence>
<dbReference type="PANTHER" id="PTHR14269">
    <property type="entry name" value="CDP-DIACYLGLYCEROL--GLYCEROL-3-PHOSPHATE 3-PHOSPHATIDYLTRANSFERASE-RELATED"/>
    <property type="match status" value="1"/>
</dbReference>
<reference evidence="1" key="1">
    <citation type="submission" date="2021-02" db="EMBL/GenBank/DDBJ databases">
        <authorList>
            <person name="Nowell W R."/>
        </authorList>
    </citation>
    <scope>NUCLEOTIDE SEQUENCE</scope>
</reference>
<dbReference type="GO" id="GO:0005739">
    <property type="term" value="C:mitochondrion"/>
    <property type="evidence" value="ECO:0007669"/>
    <property type="project" value="TreeGrafter"/>
</dbReference>
<dbReference type="InterPro" id="IPR006357">
    <property type="entry name" value="HAD-SF_hydro_IIA"/>
</dbReference>
<dbReference type="Pfam" id="PF13344">
    <property type="entry name" value="Hydrolase_6"/>
    <property type="match status" value="1"/>
</dbReference>
<dbReference type="NCBIfam" id="TIGR01460">
    <property type="entry name" value="HAD-SF-IIA"/>
    <property type="match status" value="1"/>
</dbReference>
<gene>
    <name evidence="1" type="ORF">XAT740_LOCUS6457</name>
</gene>
<dbReference type="InterPro" id="IPR036412">
    <property type="entry name" value="HAD-like_sf"/>
</dbReference>
<organism evidence="1 2">
    <name type="scientific">Adineta ricciae</name>
    <name type="common">Rotifer</name>
    <dbReference type="NCBI Taxonomy" id="249248"/>
    <lineage>
        <taxon>Eukaryota</taxon>
        <taxon>Metazoa</taxon>
        <taxon>Spiralia</taxon>
        <taxon>Gnathifera</taxon>
        <taxon>Rotifera</taxon>
        <taxon>Eurotatoria</taxon>
        <taxon>Bdelloidea</taxon>
        <taxon>Adinetida</taxon>
        <taxon>Adinetidae</taxon>
        <taxon>Adineta</taxon>
    </lineage>
</organism>
<accession>A0A813XI34</accession>
<dbReference type="PANTHER" id="PTHR14269:SF4">
    <property type="entry name" value="CAT EYE SYNDROME CRITICAL REGION PROTEIN 5"/>
    <property type="match status" value="1"/>
</dbReference>
<protein>
    <submittedName>
        <fullName evidence="1">Uncharacterized protein</fullName>
    </submittedName>
</protein>
<dbReference type="Gene3D" id="3.40.50.1000">
    <property type="entry name" value="HAD superfamily/HAD-like"/>
    <property type="match status" value="2"/>
</dbReference>
<dbReference type="SUPFAM" id="SSF56784">
    <property type="entry name" value="HAD-like"/>
    <property type="match status" value="1"/>
</dbReference>
<proteinExistence type="predicted"/>
<name>A0A813XI34_ADIRI</name>
<evidence type="ECO:0000313" key="1">
    <source>
        <dbReference type="EMBL" id="CAF0870299.1"/>
    </source>
</evidence>
<comment type="caution">
    <text evidence="1">The sequence shown here is derived from an EMBL/GenBank/DDBJ whole genome shotgun (WGS) entry which is preliminary data.</text>
</comment>
<dbReference type="EMBL" id="CAJNOR010000293">
    <property type="protein sequence ID" value="CAF0870299.1"/>
    <property type="molecule type" value="Genomic_DNA"/>
</dbReference>
<evidence type="ECO:0000313" key="2">
    <source>
        <dbReference type="Proteomes" id="UP000663828"/>
    </source>
</evidence>
<dbReference type="InterPro" id="IPR023214">
    <property type="entry name" value="HAD_sf"/>
</dbReference>
<keyword evidence="2" id="KW-1185">Reference proteome</keyword>
<dbReference type="Proteomes" id="UP000663828">
    <property type="component" value="Unassembled WGS sequence"/>
</dbReference>
<dbReference type="GO" id="GO:0046474">
    <property type="term" value="P:glycerophospholipid biosynthetic process"/>
    <property type="evidence" value="ECO:0007669"/>
    <property type="project" value="TreeGrafter"/>
</dbReference>
<dbReference type="InterPro" id="IPR050324">
    <property type="entry name" value="CDP-alcohol_PTase-I"/>
</dbReference>
<dbReference type="AlphaFoldDB" id="A0A813XI34"/>